<comment type="caution">
    <text evidence="1">The sequence shown here is derived from an EMBL/GenBank/DDBJ whole genome shotgun (WGS) entry which is preliminary data.</text>
</comment>
<sequence length="138" mass="15517">MSTPYNPGGHNLLAYDSARGLAHIPKRETTFYMAALASAYTVNMMADIENAFEEIVHEELSSNLGPIFDPAVSFLVDTDHDFQSNTWTCKFKVFVTDEPEHMWDLPEMEEGHGNSRMAALSDLRWNSIGHILVKLLGE</sequence>
<protein>
    <submittedName>
        <fullName evidence="1">Uncharacterized protein</fullName>
    </submittedName>
</protein>
<dbReference type="EMBL" id="WWBZ02000051">
    <property type="protein sequence ID" value="KAF4304235.1"/>
    <property type="molecule type" value="Genomic_DNA"/>
</dbReference>
<organism evidence="1 2">
    <name type="scientific">Botryosphaeria dothidea</name>
    <dbReference type="NCBI Taxonomy" id="55169"/>
    <lineage>
        <taxon>Eukaryota</taxon>
        <taxon>Fungi</taxon>
        <taxon>Dikarya</taxon>
        <taxon>Ascomycota</taxon>
        <taxon>Pezizomycotina</taxon>
        <taxon>Dothideomycetes</taxon>
        <taxon>Dothideomycetes incertae sedis</taxon>
        <taxon>Botryosphaeriales</taxon>
        <taxon>Botryosphaeriaceae</taxon>
        <taxon>Botryosphaeria</taxon>
    </lineage>
</organism>
<accession>A0A8H4IMI5</accession>
<keyword evidence="2" id="KW-1185">Reference proteome</keyword>
<name>A0A8H4IMI5_9PEZI</name>
<evidence type="ECO:0000313" key="1">
    <source>
        <dbReference type="EMBL" id="KAF4304235.1"/>
    </source>
</evidence>
<evidence type="ECO:0000313" key="2">
    <source>
        <dbReference type="Proteomes" id="UP000572817"/>
    </source>
</evidence>
<gene>
    <name evidence="1" type="ORF">GTA08_BOTSDO08203</name>
</gene>
<reference evidence="1" key="1">
    <citation type="submission" date="2020-04" db="EMBL/GenBank/DDBJ databases">
        <title>Genome Assembly and Annotation of Botryosphaeria dothidea sdau 11-99, a Latent Pathogen of Apple Fruit Ring Rot in China.</title>
        <authorList>
            <person name="Yu C."/>
            <person name="Diao Y."/>
            <person name="Lu Q."/>
            <person name="Zhao J."/>
            <person name="Cui S."/>
            <person name="Peng C."/>
            <person name="He B."/>
            <person name="Liu H."/>
        </authorList>
    </citation>
    <scope>NUCLEOTIDE SEQUENCE [LARGE SCALE GENOMIC DNA]</scope>
    <source>
        <strain evidence="1">Sdau11-99</strain>
    </source>
</reference>
<dbReference type="AlphaFoldDB" id="A0A8H4IMI5"/>
<dbReference type="Proteomes" id="UP000572817">
    <property type="component" value="Unassembled WGS sequence"/>
</dbReference>
<proteinExistence type="predicted"/>